<keyword evidence="3" id="KW-1185">Reference proteome</keyword>
<feature type="non-terminal residue" evidence="2">
    <location>
        <position position="337"/>
    </location>
</feature>
<dbReference type="AlphaFoldDB" id="A0A9N9EA73"/>
<organism evidence="2 3">
    <name type="scientific">Dentiscutata erythropus</name>
    <dbReference type="NCBI Taxonomy" id="1348616"/>
    <lineage>
        <taxon>Eukaryota</taxon>
        <taxon>Fungi</taxon>
        <taxon>Fungi incertae sedis</taxon>
        <taxon>Mucoromycota</taxon>
        <taxon>Glomeromycotina</taxon>
        <taxon>Glomeromycetes</taxon>
        <taxon>Diversisporales</taxon>
        <taxon>Gigasporaceae</taxon>
        <taxon>Dentiscutata</taxon>
    </lineage>
</organism>
<protein>
    <submittedName>
        <fullName evidence="2">23415_t:CDS:1</fullName>
    </submittedName>
</protein>
<dbReference type="SUPFAM" id="SSF53098">
    <property type="entry name" value="Ribonuclease H-like"/>
    <property type="match status" value="1"/>
</dbReference>
<name>A0A9N9EA73_9GLOM</name>
<feature type="compositionally biased region" description="Acidic residues" evidence="1">
    <location>
        <begin position="13"/>
        <end position="33"/>
    </location>
</feature>
<dbReference type="EMBL" id="CAJVPY010006790">
    <property type="protein sequence ID" value="CAG8669400.1"/>
    <property type="molecule type" value="Genomic_DNA"/>
</dbReference>
<feature type="region of interest" description="Disordered" evidence="1">
    <location>
        <begin position="1"/>
        <end position="42"/>
    </location>
</feature>
<comment type="caution">
    <text evidence="2">The sequence shown here is derived from an EMBL/GenBank/DDBJ whole genome shotgun (WGS) entry which is preliminary data.</text>
</comment>
<dbReference type="OrthoDB" id="2309955at2759"/>
<dbReference type="InterPro" id="IPR012337">
    <property type="entry name" value="RNaseH-like_sf"/>
</dbReference>
<sequence length="337" mass="38986">MDSLSVAVSSEICEQEGYEPDEYGSEFNSEEEVPTSSNYYSESSIILSKHQKTNVQDELVEQSSDTSKSSKVSKFDGSLLHSPAWKWFEKIYLDKVWHSRCNIEMAEKKLCDAKTTITRSFKTFLSKPHSITEQAIYDRAITEVVISQTLSFTFTEDKMFKRFAKIVDSRWAVPSREKQEKDAIADRKRLKAIMITEDEWTAVANIINILKPFNNITNYISGNTYPTMSIIYLTISIFRNALLKEFKDENDSTDKLTDFNSLINDHINIFNDEKILDEDEDAEKFESLAITTDLVKSIKKIMLKLFEKYYKFSDDKILFIATAIDPRCKNFDYEDAS</sequence>
<reference evidence="2" key="1">
    <citation type="submission" date="2021-06" db="EMBL/GenBank/DDBJ databases">
        <authorList>
            <person name="Kallberg Y."/>
            <person name="Tangrot J."/>
            <person name="Rosling A."/>
        </authorList>
    </citation>
    <scope>NUCLEOTIDE SEQUENCE</scope>
    <source>
        <strain evidence="2">MA453B</strain>
    </source>
</reference>
<accession>A0A9N9EA73</accession>
<evidence type="ECO:0000256" key="1">
    <source>
        <dbReference type="SAM" id="MobiDB-lite"/>
    </source>
</evidence>
<proteinExistence type="predicted"/>
<evidence type="ECO:0000313" key="2">
    <source>
        <dbReference type="EMBL" id="CAG8669400.1"/>
    </source>
</evidence>
<evidence type="ECO:0000313" key="3">
    <source>
        <dbReference type="Proteomes" id="UP000789405"/>
    </source>
</evidence>
<gene>
    <name evidence="2" type="ORF">DERYTH_LOCUS11152</name>
</gene>
<dbReference type="Proteomes" id="UP000789405">
    <property type="component" value="Unassembled WGS sequence"/>
</dbReference>